<keyword evidence="1" id="KW-0472">Membrane</keyword>
<gene>
    <name evidence="2" type="ORF">MFFC18_02190</name>
</gene>
<proteinExistence type="predicted"/>
<keyword evidence="3" id="KW-1185">Reference proteome</keyword>
<dbReference type="EMBL" id="CP042912">
    <property type="protein sequence ID" value="QEG20371.1"/>
    <property type="molecule type" value="Genomic_DNA"/>
</dbReference>
<organism evidence="2 3">
    <name type="scientific">Mariniblastus fucicola</name>
    <dbReference type="NCBI Taxonomy" id="980251"/>
    <lineage>
        <taxon>Bacteria</taxon>
        <taxon>Pseudomonadati</taxon>
        <taxon>Planctomycetota</taxon>
        <taxon>Planctomycetia</taxon>
        <taxon>Pirellulales</taxon>
        <taxon>Pirellulaceae</taxon>
        <taxon>Mariniblastus</taxon>
    </lineage>
</organism>
<keyword evidence="1" id="KW-1133">Transmembrane helix</keyword>
<evidence type="ECO:0000313" key="2">
    <source>
        <dbReference type="EMBL" id="QEG20371.1"/>
    </source>
</evidence>
<evidence type="ECO:0000256" key="1">
    <source>
        <dbReference type="SAM" id="Phobius"/>
    </source>
</evidence>
<dbReference type="RefSeq" id="WP_075082602.1">
    <property type="nucleotide sequence ID" value="NZ_CP042912.1"/>
</dbReference>
<protein>
    <submittedName>
        <fullName evidence="2">Uncharacterized protein</fullName>
    </submittedName>
</protein>
<dbReference type="Proteomes" id="UP000322214">
    <property type="component" value="Chromosome"/>
</dbReference>
<dbReference type="KEGG" id="mff:MFFC18_02190"/>
<evidence type="ECO:0000313" key="3">
    <source>
        <dbReference type="Proteomes" id="UP000322214"/>
    </source>
</evidence>
<keyword evidence="1" id="KW-0812">Transmembrane</keyword>
<dbReference type="AlphaFoldDB" id="A0A5B9PB76"/>
<name>A0A5B9PB76_9BACT</name>
<sequence>MKNLKSKLAIFIPAGAAVVILAVVVYGLVPSSPLSATSSAEHGFTVDVPMERARKIMVRTNAAKKLVAMADAELLDQKWLNMDFDIERPLLKRDWQVDGEGELIVRTNDAYLGEHDIVLMQNVDIVRERLHVTNKLKQPSGPIQQYSATLALVPDNEGKAKFVTKLDLEIETTANFLTRSTVKSNIESAAQTALEKQEQAIRLIIDEQADELLIFPASDQ</sequence>
<feature type="transmembrane region" description="Helical" evidence="1">
    <location>
        <begin position="7"/>
        <end position="29"/>
    </location>
</feature>
<reference evidence="2 3" key="1">
    <citation type="submission" date="2019-08" db="EMBL/GenBank/DDBJ databases">
        <title>Deep-cultivation of Planctomycetes and their phenomic and genomic characterization uncovers novel biology.</title>
        <authorList>
            <person name="Wiegand S."/>
            <person name="Jogler M."/>
            <person name="Boedeker C."/>
            <person name="Pinto D."/>
            <person name="Vollmers J."/>
            <person name="Rivas-Marin E."/>
            <person name="Kohn T."/>
            <person name="Peeters S.H."/>
            <person name="Heuer A."/>
            <person name="Rast P."/>
            <person name="Oberbeckmann S."/>
            <person name="Bunk B."/>
            <person name="Jeske O."/>
            <person name="Meyerdierks A."/>
            <person name="Storesund J.E."/>
            <person name="Kallscheuer N."/>
            <person name="Luecker S."/>
            <person name="Lage O.M."/>
            <person name="Pohl T."/>
            <person name="Merkel B.J."/>
            <person name="Hornburger P."/>
            <person name="Mueller R.-W."/>
            <person name="Bruemmer F."/>
            <person name="Labrenz M."/>
            <person name="Spormann A.M."/>
            <person name="Op den Camp H."/>
            <person name="Overmann J."/>
            <person name="Amann R."/>
            <person name="Jetten M.S.M."/>
            <person name="Mascher T."/>
            <person name="Medema M.H."/>
            <person name="Devos D.P."/>
            <person name="Kaster A.-K."/>
            <person name="Ovreas L."/>
            <person name="Rohde M."/>
            <person name="Galperin M.Y."/>
            <person name="Jogler C."/>
        </authorList>
    </citation>
    <scope>NUCLEOTIDE SEQUENCE [LARGE SCALE GENOMIC DNA]</scope>
    <source>
        <strain evidence="2 3">FC18</strain>
    </source>
</reference>
<accession>A0A5B9PB76</accession>